<reference evidence="2 3" key="1">
    <citation type="submission" date="2023-01" db="EMBL/GenBank/DDBJ databases">
        <title>Analysis of 21 Apiospora genomes using comparative genomics revels a genus with tremendous synthesis potential of carbohydrate active enzymes and secondary metabolites.</title>
        <authorList>
            <person name="Sorensen T."/>
        </authorList>
    </citation>
    <scope>NUCLEOTIDE SEQUENCE [LARGE SCALE GENOMIC DNA]</scope>
    <source>
        <strain evidence="2 3">CBS 135458</strain>
    </source>
</reference>
<evidence type="ECO:0000256" key="1">
    <source>
        <dbReference type="SAM" id="MobiDB-lite"/>
    </source>
</evidence>
<protein>
    <submittedName>
        <fullName evidence="2">Uncharacterized protein</fullName>
    </submittedName>
</protein>
<evidence type="ECO:0000313" key="2">
    <source>
        <dbReference type="EMBL" id="KAK8064525.1"/>
    </source>
</evidence>
<gene>
    <name evidence="2" type="ORF">PG994_007163</name>
</gene>
<organism evidence="2 3">
    <name type="scientific">Apiospora phragmitis</name>
    <dbReference type="NCBI Taxonomy" id="2905665"/>
    <lineage>
        <taxon>Eukaryota</taxon>
        <taxon>Fungi</taxon>
        <taxon>Dikarya</taxon>
        <taxon>Ascomycota</taxon>
        <taxon>Pezizomycotina</taxon>
        <taxon>Sordariomycetes</taxon>
        <taxon>Xylariomycetidae</taxon>
        <taxon>Amphisphaeriales</taxon>
        <taxon>Apiosporaceae</taxon>
        <taxon>Apiospora</taxon>
    </lineage>
</organism>
<comment type="caution">
    <text evidence="2">The sequence shown here is derived from an EMBL/GenBank/DDBJ whole genome shotgun (WGS) entry which is preliminary data.</text>
</comment>
<name>A0ABR1V014_9PEZI</name>
<dbReference type="RefSeq" id="XP_066715514.1">
    <property type="nucleotide sequence ID" value="XM_066858572.1"/>
</dbReference>
<dbReference type="EMBL" id="JAQQWL010000007">
    <property type="protein sequence ID" value="KAK8064525.1"/>
    <property type="molecule type" value="Genomic_DNA"/>
</dbReference>
<evidence type="ECO:0000313" key="3">
    <source>
        <dbReference type="Proteomes" id="UP001480595"/>
    </source>
</evidence>
<dbReference type="Proteomes" id="UP001480595">
    <property type="component" value="Unassembled WGS sequence"/>
</dbReference>
<feature type="region of interest" description="Disordered" evidence="1">
    <location>
        <begin position="48"/>
        <end position="69"/>
    </location>
</feature>
<proteinExistence type="predicted"/>
<dbReference type="GeneID" id="92091635"/>
<sequence length="69" mass="7044">MCRTVSDGVAYLGMDVLAAEGGDFGGMGRDSELLEQTIVLIAGNLAPFQSPRKRTGGSQAGLGKNSSIA</sequence>
<accession>A0ABR1V014</accession>
<keyword evidence="3" id="KW-1185">Reference proteome</keyword>